<evidence type="ECO:0000313" key="3">
    <source>
        <dbReference type="Proteomes" id="UP000183832"/>
    </source>
</evidence>
<reference evidence="2 3" key="1">
    <citation type="submission" date="2015-04" db="EMBL/GenBank/DDBJ databases">
        <authorList>
            <person name="Syromyatnikov M.Y."/>
            <person name="Popov V.N."/>
        </authorList>
    </citation>
    <scope>NUCLEOTIDE SEQUENCE [LARGE SCALE GENOMIC DNA]</scope>
</reference>
<evidence type="ECO:0000256" key="1">
    <source>
        <dbReference type="SAM" id="SignalP"/>
    </source>
</evidence>
<keyword evidence="1" id="KW-0732">Signal</keyword>
<sequence length="82" mass="8977">MKLTVKVFVILLFSMSINLIKAAPQEKSDDVCDETTEPVPSSGIPNSCGDRLGACMEWCNPIIRHSNQDECPDGTFCCILVT</sequence>
<organism evidence="2 3">
    <name type="scientific">Clunio marinus</name>
    <dbReference type="NCBI Taxonomy" id="568069"/>
    <lineage>
        <taxon>Eukaryota</taxon>
        <taxon>Metazoa</taxon>
        <taxon>Ecdysozoa</taxon>
        <taxon>Arthropoda</taxon>
        <taxon>Hexapoda</taxon>
        <taxon>Insecta</taxon>
        <taxon>Pterygota</taxon>
        <taxon>Neoptera</taxon>
        <taxon>Endopterygota</taxon>
        <taxon>Diptera</taxon>
        <taxon>Nematocera</taxon>
        <taxon>Chironomoidea</taxon>
        <taxon>Chironomidae</taxon>
        <taxon>Clunio</taxon>
    </lineage>
</organism>
<protein>
    <submittedName>
        <fullName evidence="2">CLUMA_CG009388, isoform A</fullName>
    </submittedName>
</protein>
<dbReference type="EMBL" id="CVRI01000043">
    <property type="protein sequence ID" value="CRK95944.1"/>
    <property type="molecule type" value="Genomic_DNA"/>
</dbReference>
<dbReference type="Proteomes" id="UP000183832">
    <property type="component" value="Unassembled WGS sequence"/>
</dbReference>
<accession>A0A1J1I6Q9</accession>
<name>A0A1J1I6Q9_9DIPT</name>
<dbReference type="OrthoDB" id="6332063at2759"/>
<feature type="chain" id="PRO_5013312153" evidence="1">
    <location>
        <begin position="23"/>
        <end position="82"/>
    </location>
</feature>
<dbReference type="AlphaFoldDB" id="A0A1J1I6Q9"/>
<evidence type="ECO:0000313" key="2">
    <source>
        <dbReference type="EMBL" id="CRK95944.1"/>
    </source>
</evidence>
<gene>
    <name evidence="2" type="ORF">CLUMA_CG009388</name>
</gene>
<feature type="signal peptide" evidence="1">
    <location>
        <begin position="1"/>
        <end position="22"/>
    </location>
</feature>
<keyword evidence="3" id="KW-1185">Reference proteome</keyword>
<proteinExistence type="predicted"/>